<dbReference type="Pfam" id="PF12728">
    <property type="entry name" value="HTH_17"/>
    <property type="match status" value="1"/>
</dbReference>
<accession>A0AB39W445</accession>
<reference evidence="2" key="1">
    <citation type="submission" date="2024-07" db="EMBL/GenBank/DDBJ databases">
        <authorList>
            <person name="Biller S.J."/>
        </authorList>
    </citation>
    <scope>NUCLEOTIDE SEQUENCE</scope>
    <source>
        <strain evidence="2">WC2409</strain>
    </source>
</reference>
<dbReference type="InterPro" id="IPR041657">
    <property type="entry name" value="HTH_17"/>
</dbReference>
<proteinExistence type="predicted"/>
<gene>
    <name evidence="2" type="ORF">AB3G34_01750</name>
</gene>
<evidence type="ECO:0000259" key="1">
    <source>
        <dbReference type="Pfam" id="PF12728"/>
    </source>
</evidence>
<feature type="domain" description="Helix-turn-helix" evidence="1">
    <location>
        <begin position="50"/>
        <end position="97"/>
    </location>
</feature>
<dbReference type="EMBL" id="CP165625">
    <property type="protein sequence ID" value="XDU95858.1"/>
    <property type="molecule type" value="Genomic_DNA"/>
</dbReference>
<organism evidence="2">
    <name type="scientific">Flavobacterium sp. WC2409</name>
    <dbReference type="NCBI Taxonomy" id="3234139"/>
    <lineage>
        <taxon>Bacteria</taxon>
        <taxon>Pseudomonadati</taxon>
        <taxon>Bacteroidota</taxon>
        <taxon>Flavobacteriia</taxon>
        <taxon>Flavobacteriales</taxon>
        <taxon>Flavobacteriaceae</taxon>
        <taxon>Flavobacterium</taxon>
    </lineage>
</organism>
<sequence>MNQQQFLSAFKNLQSEVQEIKTLQQRVLLYLENNNGRLTEDSTIMEERITVKESCQILKCSEVTLWKLRKGGILPYTQHKRTIRFKKSDILNYLNQKG</sequence>
<protein>
    <submittedName>
        <fullName evidence="2">Helix-turn-helix domain-containing protein</fullName>
    </submittedName>
</protein>
<evidence type="ECO:0000313" key="2">
    <source>
        <dbReference type="EMBL" id="XDU95858.1"/>
    </source>
</evidence>
<dbReference type="RefSeq" id="WP_369753278.1">
    <property type="nucleotide sequence ID" value="NZ_CP165625.1"/>
</dbReference>
<dbReference type="AlphaFoldDB" id="A0AB39W445"/>
<name>A0AB39W445_9FLAO</name>